<name>A0ABU9X6L4_9MICC</name>
<keyword evidence="11" id="KW-1185">Reference proteome</keyword>
<comment type="caution">
    <text evidence="10">The sequence shown here is derived from an EMBL/GenBank/DDBJ whole genome shotgun (WGS) entry which is preliminary data.</text>
</comment>
<keyword evidence="4" id="KW-0125">Carotenoid biosynthesis</keyword>
<evidence type="ECO:0000256" key="4">
    <source>
        <dbReference type="ARBA" id="ARBA00022746"/>
    </source>
</evidence>
<evidence type="ECO:0000256" key="7">
    <source>
        <dbReference type="ARBA" id="ARBA00023235"/>
    </source>
</evidence>
<evidence type="ECO:0000313" key="11">
    <source>
        <dbReference type="Proteomes" id="UP001422074"/>
    </source>
</evidence>
<evidence type="ECO:0000313" key="10">
    <source>
        <dbReference type="EMBL" id="MEN2745738.1"/>
    </source>
</evidence>
<keyword evidence="3 9" id="KW-0812">Transmembrane</keyword>
<keyword evidence="7" id="KW-0413">Isomerase</keyword>
<comment type="subcellular location">
    <subcellularLocation>
        <location evidence="1">Membrane</location>
        <topology evidence="1">Multi-pass membrane protein</topology>
    </subcellularLocation>
</comment>
<accession>A0ABU9X6L4</accession>
<keyword evidence="6 9" id="KW-0472">Membrane</keyword>
<evidence type="ECO:0000256" key="8">
    <source>
        <dbReference type="SAM" id="MobiDB-lite"/>
    </source>
</evidence>
<evidence type="ECO:0000256" key="2">
    <source>
        <dbReference type="ARBA" id="ARBA00004829"/>
    </source>
</evidence>
<proteinExistence type="predicted"/>
<organism evidence="10 11">
    <name type="scientific">Sinomonas halotolerans</name>
    <dbReference type="NCBI Taxonomy" id="1644133"/>
    <lineage>
        <taxon>Bacteria</taxon>
        <taxon>Bacillati</taxon>
        <taxon>Actinomycetota</taxon>
        <taxon>Actinomycetes</taxon>
        <taxon>Micrococcales</taxon>
        <taxon>Micrococcaceae</taxon>
        <taxon>Sinomonas</taxon>
    </lineage>
</organism>
<feature type="region of interest" description="Disordered" evidence="8">
    <location>
        <begin position="102"/>
        <end position="123"/>
    </location>
</feature>
<dbReference type="NCBIfam" id="TIGR03462">
    <property type="entry name" value="CarR_dom_SF"/>
    <property type="match status" value="1"/>
</dbReference>
<dbReference type="InterPro" id="IPR017825">
    <property type="entry name" value="Lycopene_cyclase_dom"/>
</dbReference>
<evidence type="ECO:0000256" key="9">
    <source>
        <dbReference type="SAM" id="Phobius"/>
    </source>
</evidence>
<gene>
    <name evidence="10" type="ORF">ABCQ75_14515</name>
</gene>
<feature type="transmembrane region" description="Helical" evidence="9">
    <location>
        <begin position="79"/>
        <end position="99"/>
    </location>
</feature>
<dbReference type="RefSeq" id="WP_345886275.1">
    <property type="nucleotide sequence ID" value="NZ_JBDFRB010000017.1"/>
</dbReference>
<evidence type="ECO:0000256" key="3">
    <source>
        <dbReference type="ARBA" id="ARBA00022692"/>
    </source>
</evidence>
<sequence length="123" mass="12648">MTYLVAILAAAAGVAALDARFRLAFWRAPLATALAVAAGTAFFLAWDVAAIAAGIFRAGTSVWASGIMLAPELPLEEPVFLAFFSYTALALYAGAARILEGRGRAGQNPGPARAAEPDRVAGP</sequence>
<evidence type="ECO:0000256" key="5">
    <source>
        <dbReference type="ARBA" id="ARBA00022989"/>
    </source>
</evidence>
<dbReference type="EMBL" id="JBDFRB010000017">
    <property type="protein sequence ID" value="MEN2745738.1"/>
    <property type="molecule type" value="Genomic_DNA"/>
</dbReference>
<protein>
    <submittedName>
        <fullName evidence="10">Lycopene cyclase domain-containing protein</fullName>
    </submittedName>
</protein>
<feature type="transmembrane region" description="Helical" evidence="9">
    <location>
        <begin position="26"/>
        <end position="48"/>
    </location>
</feature>
<comment type="pathway">
    <text evidence="2">Carotenoid biosynthesis.</text>
</comment>
<evidence type="ECO:0000256" key="1">
    <source>
        <dbReference type="ARBA" id="ARBA00004141"/>
    </source>
</evidence>
<keyword evidence="5 9" id="KW-1133">Transmembrane helix</keyword>
<reference evidence="10 11" key="1">
    <citation type="submission" date="2024-05" db="EMBL/GenBank/DDBJ databases">
        <title>Sinomonas sp. nov., isolated from a waste landfill.</title>
        <authorList>
            <person name="Zhao Y."/>
        </authorList>
    </citation>
    <scope>NUCLEOTIDE SEQUENCE [LARGE SCALE GENOMIC DNA]</scope>
    <source>
        <strain evidence="10 11">CCTCC AB2014300</strain>
    </source>
</reference>
<evidence type="ECO:0000256" key="6">
    <source>
        <dbReference type="ARBA" id="ARBA00023136"/>
    </source>
</evidence>
<dbReference type="Proteomes" id="UP001422074">
    <property type="component" value="Unassembled WGS sequence"/>
</dbReference>